<organism evidence="3 4">
    <name type="scientific">Rhodanobacter glycinis</name>
    <dbReference type="NCBI Taxonomy" id="582702"/>
    <lineage>
        <taxon>Bacteria</taxon>
        <taxon>Pseudomonadati</taxon>
        <taxon>Pseudomonadota</taxon>
        <taxon>Gammaproteobacteria</taxon>
        <taxon>Lysobacterales</taxon>
        <taxon>Rhodanobacteraceae</taxon>
        <taxon>Rhodanobacter</taxon>
    </lineage>
</organism>
<keyword evidence="2" id="KW-0732">Signal</keyword>
<evidence type="ECO:0000256" key="2">
    <source>
        <dbReference type="SAM" id="SignalP"/>
    </source>
</evidence>
<gene>
    <name evidence="3" type="ORF">SAMN05192579_104166</name>
</gene>
<dbReference type="AlphaFoldDB" id="A0A1I4AYI3"/>
<sequence length="327" mass="35279">MRFPALHRLFLPLVATVALAACHHQNAADVSGGSTPEAAVQESVQLIKDGDFGGFWKHALPPADYTQMRADWSQLHLDQRPITAAQRARFTEAMQKLTAPNAETELYTELQPKLTQMQKQYQDQIPVLIGVGQAIASTGIAQSKTLTEAQKKQANDVLAAMLPWAQKAPWFDQAKAKQAVGVVVATARQLDLKSPDELRTLDFDTAMKKYAEVFGGFKQLLAIYGLSIDDTLNSVKATTVNITHGHAHVQVSYTLLGKPLSTDTQMMLVNGRWYNEALVDSVRKAHQQVVERKAAAAASAAAPAKAASVPPAPAATAARAPSAPTKP</sequence>
<dbReference type="Proteomes" id="UP000198725">
    <property type="component" value="Unassembled WGS sequence"/>
</dbReference>
<dbReference type="RefSeq" id="WP_092702602.1">
    <property type="nucleotide sequence ID" value="NZ_FOSR01000004.1"/>
</dbReference>
<protein>
    <recommendedName>
        <fullName evidence="5">DUF3829 domain-containing protein</fullName>
    </recommendedName>
</protein>
<dbReference type="PROSITE" id="PS51257">
    <property type="entry name" value="PROKAR_LIPOPROTEIN"/>
    <property type="match status" value="1"/>
</dbReference>
<proteinExistence type="predicted"/>
<feature type="chain" id="PRO_5011773521" description="DUF3829 domain-containing protein" evidence="2">
    <location>
        <begin position="21"/>
        <end position="327"/>
    </location>
</feature>
<feature type="region of interest" description="Disordered" evidence="1">
    <location>
        <begin position="302"/>
        <end position="327"/>
    </location>
</feature>
<keyword evidence="4" id="KW-1185">Reference proteome</keyword>
<name>A0A1I4AYI3_9GAMM</name>
<evidence type="ECO:0008006" key="5">
    <source>
        <dbReference type="Google" id="ProtNLM"/>
    </source>
</evidence>
<feature type="signal peptide" evidence="2">
    <location>
        <begin position="1"/>
        <end position="20"/>
    </location>
</feature>
<evidence type="ECO:0000313" key="3">
    <source>
        <dbReference type="EMBL" id="SFK60749.1"/>
    </source>
</evidence>
<accession>A0A1I4AYI3</accession>
<reference evidence="4" key="1">
    <citation type="submission" date="2016-10" db="EMBL/GenBank/DDBJ databases">
        <authorList>
            <person name="Varghese N."/>
            <person name="Submissions S."/>
        </authorList>
    </citation>
    <scope>NUCLEOTIDE SEQUENCE [LARGE SCALE GENOMIC DNA]</scope>
    <source>
        <strain evidence="4">MO64</strain>
    </source>
</reference>
<dbReference type="EMBL" id="FOSR01000004">
    <property type="protein sequence ID" value="SFK60749.1"/>
    <property type="molecule type" value="Genomic_DNA"/>
</dbReference>
<evidence type="ECO:0000313" key="4">
    <source>
        <dbReference type="Proteomes" id="UP000198725"/>
    </source>
</evidence>
<evidence type="ECO:0000256" key="1">
    <source>
        <dbReference type="SAM" id="MobiDB-lite"/>
    </source>
</evidence>